<protein>
    <submittedName>
        <fullName evidence="2">C1 protein</fullName>
    </submittedName>
</protein>
<accession>Q4GZI2</accession>
<feature type="region of interest" description="Disordered" evidence="1">
    <location>
        <begin position="80"/>
        <end position="104"/>
    </location>
</feature>
<organism evidence="2 3">
    <name type="scientific">Sida yellow vein virus satellite DNA beta</name>
    <dbReference type="NCBI Taxonomy" id="326489"/>
    <lineage>
        <taxon>Viruses</taxon>
        <taxon>Viruses incertae sedis</taxon>
        <taxon>Tolecusatellitidae</taxon>
        <taxon>Betasatellite</taxon>
        <taxon>Betasatellite sidamaduraiense</taxon>
    </lineage>
</organism>
<reference evidence="2 3" key="1">
    <citation type="submission" date="2005-04" db="EMBL/GenBank/DDBJ databases">
        <title>Molecular characterization of the genomic components associated with yellow vein disease of Sida cardifolia.</title>
        <authorList>
            <person name="Kasin Y.A."/>
            <person name="Gopal P."/>
            <person name="Sinilal B."/>
            <person name="Usha R."/>
        </authorList>
    </citation>
    <scope>NUCLEOTIDE SEQUENCE [LARGE SCALE GENOMIC DNA]</scope>
</reference>
<dbReference type="OrthoDB" id="17520at10239"/>
<evidence type="ECO:0000313" key="3">
    <source>
        <dbReference type="Proteomes" id="UP000203286"/>
    </source>
</evidence>
<dbReference type="Proteomes" id="UP000203286">
    <property type="component" value="Segment"/>
</dbReference>
<evidence type="ECO:0000256" key="1">
    <source>
        <dbReference type="SAM" id="MobiDB-lite"/>
    </source>
</evidence>
<dbReference type="KEGG" id="vg:3562315"/>
<dbReference type="EMBL" id="AJ967003">
    <property type="protein sequence ID" value="CAI91195.1"/>
    <property type="molecule type" value="Genomic_DNA"/>
</dbReference>
<proteinExistence type="predicted"/>
<keyword evidence="3" id="KW-1185">Reference proteome</keyword>
<evidence type="ECO:0000313" key="2">
    <source>
        <dbReference type="EMBL" id="CAI91195.1"/>
    </source>
</evidence>
<sequence>MTIKYKNRKGLEFIIDVQVEGGRFYRSSAEAVLQHGHKCCQGGTSSIPIRIRKGHRAVRLQFLGGGDKEHIRHHVPGNRLSTEFQAGGRGGGNRYPHDPRGKGRGYRPCNRIRCIYALIRISA</sequence>
<name>Q4GZI2_9VIRU</name>
<gene>
    <name evidence="2" type="primary">c1</name>
</gene>
<dbReference type="GeneID" id="3562315"/>
<dbReference type="RefSeq" id="YP_271831.1">
    <property type="nucleotide sequence ID" value="NC_007213.1"/>
</dbReference>